<accession>A0A2T0W6P5</accession>
<organism evidence="9 10">
    <name type="scientific">Alkalibacterium olivapovliticus</name>
    <dbReference type="NCBI Taxonomy" id="99907"/>
    <lineage>
        <taxon>Bacteria</taxon>
        <taxon>Bacillati</taxon>
        <taxon>Bacillota</taxon>
        <taxon>Bacilli</taxon>
        <taxon>Lactobacillales</taxon>
        <taxon>Carnobacteriaceae</taxon>
        <taxon>Alkalibacterium</taxon>
    </lineage>
</organism>
<dbReference type="GO" id="GO:0009401">
    <property type="term" value="P:phosphoenolpyruvate-dependent sugar phosphotransferase system"/>
    <property type="evidence" value="ECO:0007669"/>
    <property type="project" value="InterPro"/>
</dbReference>
<dbReference type="Gene3D" id="3.40.930.10">
    <property type="entry name" value="Mannitol-specific EII, Chain A"/>
    <property type="match status" value="1"/>
</dbReference>
<name>A0A2T0W6P5_9LACT</name>
<evidence type="ECO:0000256" key="1">
    <source>
        <dbReference type="ARBA" id="ARBA00022679"/>
    </source>
</evidence>
<keyword evidence="10" id="KW-1185">Reference proteome</keyword>
<dbReference type="InterPro" id="IPR011608">
    <property type="entry name" value="PRD"/>
</dbReference>
<dbReference type="Proteomes" id="UP000238205">
    <property type="component" value="Unassembled WGS sequence"/>
</dbReference>
<keyword evidence="3" id="KW-0805">Transcription regulation</keyword>
<dbReference type="Pfam" id="PF00359">
    <property type="entry name" value="PTS_EIIA_2"/>
    <property type="match status" value="1"/>
</dbReference>
<evidence type="ECO:0000313" key="9">
    <source>
        <dbReference type="EMBL" id="PRY82381.1"/>
    </source>
</evidence>
<evidence type="ECO:0000256" key="3">
    <source>
        <dbReference type="ARBA" id="ARBA00023015"/>
    </source>
</evidence>
<dbReference type="Pfam" id="PF00874">
    <property type="entry name" value="PRD"/>
    <property type="match status" value="1"/>
</dbReference>
<proteinExistence type="predicted"/>
<evidence type="ECO:0000256" key="4">
    <source>
        <dbReference type="ARBA" id="ARBA00023159"/>
    </source>
</evidence>
<reference evidence="9 10" key="1">
    <citation type="submission" date="2018-03" db="EMBL/GenBank/DDBJ databases">
        <title>Genomic Encyclopedia of Archaeal and Bacterial Type Strains, Phase II (KMG-II): from individual species to whole genera.</title>
        <authorList>
            <person name="Goeker M."/>
        </authorList>
    </citation>
    <scope>NUCLEOTIDE SEQUENCE [LARGE SCALE GENOMIC DNA]</scope>
    <source>
        <strain evidence="9 10">DSM 13175</strain>
    </source>
</reference>
<protein>
    <submittedName>
        <fullName evidence="9">Transcriptional antiterminator</fullName>
    </submittedName>
</protein>
<dbReference type="InterPro" id="IPR036634">
    <property type="entry name" value="PRD_sf"/>
</dbReference>
<dbReference type="SUPFAM" id="SSF52794">
    <property type="entry name" value="PTS system IIB component-like"/>
    <property type="match status" value="1"/>
</dbReference>
<feature type="domain" description="PTS EIIA type-2" evidence="6">
    <location>
        <begin position="501"/>
        <end position="640"/>
    </location>
</feature>
<dbReference type="Pfam" id="PF05043">
    <property type="entry name" value="Mga"/>
    <property type="match status" value="1"/>
</dbReference>
<keyword evidence="4" id="KW-0010">Activator</keyword>
<dbReference type="InterPro" id="IPR007737">
    <property type="entry name" value="Mga_HTH"/>
</dbReference>
<dbReference type="EMBL" id="PVTO01000012">
    <property type="protein sequence ID" value="PRY82381.1"/>
    <property type="molecule type" value="Genomic_DNA"/>
</dbReference>
<dbReference type="RefSeq" id="WP_106193469.1">
    <property type="nucleotide sequence ID" value="NZ_PVTO01000012.1"/>
</dbReference>
<dbReference type="AlphaFoldDB" id="A0A2T0W6P5"/>
<dbReference type="CDD" id="cd00211">
    <property type="entry name" value="PTS_IIA_fru"/>
    <property type="match status" value="1"/>
</dbReference>
<dbReference type="Gene3D" id="1.10.1790.10">
    <property type="entry name" value="PRD domain"/>
    <property type="match status" value="1"/>
</dbReference>
<feature type="domain" description="PTS EIIB type-2" evidence="7">
    <location>
        <begin position="398"/>
        <end position="487"/>
    </location>
</feature>
<dbReference type="PANTHER" id="PTHR30185:SF18">
    <property type="entry name" value="TRANSCRIPTIONAL REGULATOR MTLR"/>
    <property type="match status" value="1"/>
</dbReference>
<feature type="domain" description="PRD" evidence="8">
    <location>
        <begin position="290"/>
        <end position="397"/>
    </location>
</feature>
<dbReference type="Gene3D" id="1.10.10.10">
    <property type="entry name" value="Winged helix-like DNA-binding domain superfamily/Winged helix DNA-binding domain"/>
    <property type="match status" value="1"/>
</dbReference>
<keyword evidence="5" id="KW-0804">Transcription</keyword>
<dbReference type="InterPro" id="IPR016152">
    <property type="entry name" value="PTrfase/Anion_transptr"/>
</dbReference>
<evidence type="ECO:0000259" key="6">
    <source>
        <dbReference type="PROSITE" id="PS51094"/>
    </source>
</evidence>
<dbReference type="InterPro" id="IPR036388">
    <property type="entry name" value="WH-like_DNA-bd_sf"/>
</dbReference>
<dbReference type="SUPFAM" id="SSF63520">
    <property type="entry name" value="PTS-regulatory domain, PRD"/>
    <property type="match status" value="1"/>
</dbReference>
<gene>
    <name evidence="9" type="ORF">CLV38_11237</name>
</gene>
<keyword evidence="1" id="KW-0808">Transferase</keyword>
<comment type="caution">
    <text evidence="9">The sequence shown here is derived from an EMBL/GenBank/DDBJ whole genome shotgun (WGS) entry which is preliminary data.</text>
</comment>
<dbReference type="InterPro" id="IPR002178">
    <property type="entry name" value="PTS_EIIA_type-2_dom"/>
</dbReference>
<sequence>MKKRQVTLHELLKKNIGYKTIRYYSHYLNVSERTIHTDLKTLNSYFEKEGYVLVKKPSAGIKLVKDKENPENRVPDCESNEFSPMVRRRKMLHMLIFKNEILTYESMSEMFHVSQSSINSDIKYINNLLSKDANIQLTSDAKGTRLIAKESQIQSAQITFNHWIINESEGYINENDFEKNKEILSEYYGEDIVNACSRVLYEYITRDANAIGEHYVFNILNVLMVLVHRSIFGEHIEGEFENHTTADSDYYNGAEQLLDKLSLRLNFEISSSDLIYLSSHLLSNKFELISNQEHFDYLAEEVIAKVGKLVDIDLSKDEQLFENLKKHIPPMVYRLRRGFLLKNPFVHQIKREYSVLFNLVWVTFSDYANELNIKFNEDEVGFLSIHFQSAIERSRVSKKILVVCPTGVATSELLVNRISNILPSFTTVKVASIREMTDMHLEDIDLIISTVDIDVDEVKLVVVSPLLSNEDVQNIQSIFNDEFVLSKDFDKNNIKLNNIIPYLQKEFLYLGTNYNKREDCLKEICKGLLDKKIIDSDFLESVLRREQISGTDLPTGVAIPHGSPKFVKKTRVVFIVNNKSIKWCQHSVKLIILICVAEKDIKKIKDILSDIYQIVKSSDFVTLIQNVEDKDDFLNVLKGE</sequence>
<dbReference type="CDD" id="cd05568">
    <property type="entry name" value="PTS_IIB_bgl_like"/>
    <property type="match status" value="1"/>
</dbReference>
<dbReference type="Pfam" id="PF02302">
    <property type="entry name" value="PTS_IIB"/>
    <property type="match status" value="1"/>
</dbReference>
<dbReference type="OrthoDB" id="3239954at2"/>
<dbReference type="GO" id="GO:0006355">
    <property type="term" value="P:regulation of DNA-templated transcription"/>
    <property type="evidence" value="ECO:0007669"/>
    <property type="project" value="InterPro"/>
</dbReference>
<dbReference type="SUPFAM" id="SSF55804">
    <property type="entry name" value="Phoshotransferase/anion transport protein"/>
    <property type="match status" value="1"/>
</dbReference>
<dbReference type="PANTHER" id="PTHR30185">
    <property type="entry name" value="CRYPTIC BETA-GLUCOSIDE BGL OPERON ANTITERMINATOR"/>
    <property type="match status" value="1"/>
</dbReference>
<dbReference type="PROSITE" id="PS51372">
    <property type="entry name" value="PRD_2"/>
    <property type="match status" value="1"/>
</dbReference>
<keyword evidence="2" id="KW-0677">Repeat</keyword>
<evidence type="ECO:0000256" key="2">
    <source>
        <dbReference type="ARBA" id="ARBA00022737"/>
    </source>
</evidence>
<dbReference type="GO" id="GO:0008982">
    <property type="term" value="F:protein-N(PI)-phosphohistidine-sugar phosphotransferase activity"/>
    <property type="evidence" value="ECO:0007669"/>
    <property type="project" value="InterPro"/>
</dbReference>
<dbReference type="PROSITE" id="PS51099">
    <property type="entry name" value="PTS_EIIB_TYPE_2"/>
    <property type="match status" value="1"/>
</dbReference>
<dbReference type="InterPro" id="IPR036095">
    <property type="entry name" value="PTS_EIIB-like_sf"/>
</dbReference>
<evidence type="ECO:0000256" key="5">
    <source>
        <dbReference type="ARBA" id="ARBA00023163"/>
    </source>
</evidence>
<evidence type="ECO:0000313" key="10">
    <source>
        <dbReference type="Proteomes" id="UP000238205"/>
    </source>
</evidence>
<evidence type="ECO:0000259" key="8">
    <source>
        <dbReference type="PROSITE" id="PS51372"/>
    </source>
</evidence>
<dbReference type="InterPro" id="IPR050661">
    <property type="entry name" value="BglG_antiterminators"/>
</dbReference>
<dbReference type="PROSITE" id="PS51094">
    <property type="entry name" value="PTS_EIIA_TYPE_2"/>
    <property type="match status" value="1"/>
</dbReference>
<evidence type="ECO:0000259" key="7">
    <source>
        <dbReference type="PROSITE" id="PS51099"/>
    </source>
</evidence>
<dbReference type="InterPro" id="IPR013011">
    <property type="entry name" value="PTS_EIIB_2"/>
</dbReference>
<dbReference type="InterPro" id="IPR003501">
    <property type="entry name" value="PTS_EIIB_2/3"/>
</dbReference>
<dbReference type="Gene3D" id="3.40.50.2300">
    <property type="match status" value="1"/>
</dbReference>